<name>A0A8J4PY26_9MYCE</name>
<gene>
    <name evidence="12" type="ORF">CYY_002908</name>
</gene>
<dbReference type="UniPathway" id="UPA00196"/>
<evidence type="ECO:0000256" key="7">
    <source>
        <dbReference type="ARBA" id="ARBA00022692"/>
    </source>
</evidence>
<dbReference type="GO" id="GO:0000009">
    <property type="term" value="F:alpha-1,6-mannosyltransferase activity"/>
    <property type="evidence" value="ECO:0007669"/>
    <property type="project" value="InterPro"/>
</dbReference>
<accession>A0A8J4PY26</accession>
<dbReference type="GO" id="GO:0031501">
    <property type="term" value="C:mannosyltransferase complex"/>
    <property type="evidence" value="ECO:0007669"/>
    <property type="project" value="TreeGrafter"/>
</dbReference>
<keyword evidence="5 11" id="KW-0328">Glycosyltransferase</keyword>
<keyword evidence="6 11" id="KW-0808">Transferase</keyword>
<keyword evidence="4 11" id="KW-0337">GPI-anchor biosynthesis</keyword>
<comment type="subcellular location">
    <subcellularLocation>
        <location evidence="1 11">Endoplasmic reticulum membrane</location>
        <topology evidence="1 11">Multi-pass membrane protein</topology>
    </subcellularLocation>
</comment>
<dbReference type="OrthoDB" id="10252502at2759"/>
<feature type="transmembrane region" description="Helical" evidence="11">
    <location>
        <begin position="572"/>
        <end position="593"/>
    </location>
</feature>
<dbReference type="GO" id="GO:0005789">
    <property type="term" value="C:endoplasmic reticulum membrane"/>
    <property type="evidence" value="ECO:0007669"/>
    <property type="project" value="UniProtKB-SubCell"/>
</dbReference>
<comment type="function">
    <text evidence="11">Mannosyltransferase involved in glycosylphosphatidylinositol-anchor biosynthesis.</text>
</comment>
<dbReference type="AlphaFoldDB" id="A0A8J4PY26"/>
<evidence type="ECO:0000256" key="2">
    <source>
        <dbReference type="ARBA" id="ARBA00004687"/>
    </source>
</evidence>
<feature type="transmembrane region" description="Helical" evidence="11">
    <location>
        <begin position="506"/>
        <end position="527"/>
    </location>
</feature>
<dbReference type="GO" id="GO:0006506">
    <property type="term" value="P:GPI anchor biosynthetic process"/>
    <property type="evidence" value="ECO:0007669"/>
    <property type="project" value="UniProtKB-UniPathway"/>
</dbReference>
<dbReference type="PANTHER" id="PTHR12468">
    <property type="entry name" value="GPI MANNOSYLTRANSFERASE 2"/>
    <property type="match status" value="1"/>
</dbReference>
<feature type="transmembrane region" description="Helical" evidence="11">
    <location>
        <begin position="167"/>
        <end position="187"/>
    </location>
</feature>
<keyword evidence="8 11" id="KW-0256">Endoplasmic reticulum</keyword>
<evidence type="ECO:0000256" key="8">
    <source>
        <dbReference type="ARBA" id="ARBA00022824"/>
    </source>
</evidence>
<feature type="transmembrane region" description="Helical" evidence="11">
    <location>
        <begin position="199"/>
        <end position="219"/>
    </location>
</feature>
<dbReference type="Proteomes" id="UP000695562">
    <property type="component" value="Unassembled WGS sequence"/>
</dbReference>
<evidence type="ECO:0000256" key="10">
    <source>
        <dbReference type="ARBA" id="ARBA00023136"/>
    </source>
</evidence>
<evidence type="ECO:0000256" key="5">
    <source>
        <dbReference type="ARBA" id="ARBA00022676"/>
    </source>
</evidence>
<organism evidence="12 13">
    <name type="scientific">Polysphondylium violaceum</name>
    <dbReference type="NCBI Taxonomy" id="133409"/>
    <lineage>
        <taxon>Eukaryota</taxon>
        <taxon>Amoebozoa</taxon>
        <taxon>Evosea</taxon>
        <taxon>Eumycetozoa</taxon>
        <taxon>Dictyostelia</taxon>
        <taxon>Dictyosteliales</taxon>
        <taxon>Dictyosteliaceae</taxon>
        <taxon>Polysphondylium</taxon>
    </lineage>
</organism>
<sequence>MDYQHHQHHHNSNNKIINSNDENNKIISLYRSQRAIIIKVAVIVKLSIWIYALIVSQFLNNFDSSTTLKSVTPYSNNSTNYTATASLDFALQKEYLTNHNNESVLVDTLIKRVFVKWDSLYFIRIAEHNYEYEQNHAFFPMFPFLMNMGAKCIQMIPGIQLSFSDSIIVAGFLISNVSFVLGAVQLLKLGYIIFHIPKIAFISALLYCINPAGVFTTAVYTENTFNLFIFTGLIYTYGGDFHWQSNSRSLHMHSDEISTVRKIITTTIGALFFSLATCTRSNGILMPGFIVFRFYSSYFIEIFKHLFKFAGWILRVKNTTPSPPADQSTTTTNHQTRSITNLLGWKELILYPIVIVLQVTIVLVPYIAFQFYGYSRYCVGGQDIAPDAHKNGVWPRPWCNTEATGALFPNLYSFVQNHYWNQGFFNYYTVQQIPNFLFATPIVVISVFAVYRYLCYFIQNGNQMKYLYKLPLNNTLNTADTYNSNAYMLFPTGQNSTQLIYFYTPYLLPFVLYHLFLTLFSVSFMHVQVITRFFMHSPILFWFCSMFFLKYSNKTPPPNPDQRESSNKTKKYLILAYFLFYNILGTVLFTNFYPWT</sequence>
<dbReference type="InterPro" id="IPR007315">
    <property type="entry name" value="PIG-V/Gpi18"/>
</dbReference>
<evidence type="ECO:0000256" key="4">
    <source>
        <dbReference type="ARBA" id="ARBA00022502"/>
    </source>
</evidence>
<evidence type="ECO:0000313" key="12">
    <source>
        <dbReference type="EMBL" id="KAF2075775.1"/>
    </source>
</evidence>
<keyword evidence="10 11" id="KW-0472">Membrane</keyword>
<evidence type="ECO:0000313" key="13">
    <source>
        <dbReference type="Proteomes" id="UP000695562"/>
    </source>
</evidence>
<comment type="caution">
    <text evidence="12">The sequence shown here is derived from an EMBL/GenBank/DDBJ whole genome shotgun (WGS) entry which is preliminary data.</text>
</comment>
<evidence type="ECO:0000256" key="11">
    <source>
        <dbReference type="RuleBase" id="RU363112"/>
    </source>
</evidence>
<evidence type="ECO:0000256" key="6">
    <source>
        <dbReference type="ARBA" id="ARBA00022679"/>
    </source>
</evidence>
<feature type="transmembrane region" description="Helical" evidence="11">
    <location>
        <begin position="533"/>
        <end position="551"/>
    </location>
</feature>
<dbReference type="Pfam" id="PF04188">
    <property type="entry name" value="Mannosyl_trans2"/>
    <property type="match status" value="2"/>
</dbReference>
<evidence type="ECO:0000256" key="1">
    <source>
        <dbReference type="ARBA" id="ARBA00004477"/>
    </source>
</evidence>
<feature type="transmembrane region" description="Helical" evidence="11">
    <location>
        <begin position="348"/>
        <end position="369"/>
    </location>
</feature>
<dbReference type="PANTHER" id="PTHR12468:SF2">
    <property type="entry name" value="GPI MANNOSYLTRANSFERASE 2"/>
    <property type="match status" value="1"/>
</dbReference>
<keyword evidence="9 11" id="KW-1133">Transmembrane helix</keyword>
<comment type="pathway">
    <text evidence="2 11">Glycolipid biosynthesis; glycosylphosphatidylinositol-anchor biosynthesis.</text>
</comment>
<keyword evidence="7 11" id="KW-0812">Transmembrane</keyword>
<dbReference type="EC" id="2.4.1.-" evidence="11"/>
<reference evidence="12" key="1">
    <citation type="submission" date="2020-01" db="EMBL/GenBank/DDBJ databases">
        <title>Development of genomics and gene disruption for Polysphondylium violaceum indicates a role for the polyketide synthase stlB in stalk morphogenesis.</title>
        <authorList>
            <person name="Narita B."/>
            <person name="Kawabe Y."/>
            <person name="Kin K."/>
            <person name="Saito T."/>
            <person name="Gibbs R."/>
            <person name="Kuspa A."/>
            <person name="Muzny D."/>
            <person name="Queller D."/>
            <person name="Richards S."/>
            <person name="Strassman J."/>
            <person name="Sucgang R."/>
            <person name="Worley K."/>
            <person name="Schaap P."/>
        </authorList>
    </citation>
    <scope>NUCLEOTIDE SEQUENCE</scope>
    <source>
        <strain evidence="12">QSvi11</strain>
    </source>
</reference>
<evidence type="ECO:0000256" key="3">
    <source>
        <dbReference type="ARBA" id="ARBA00008698"/>
    </source>
</evidence>
<comment type="similarity">
    <text evidence="3 11">Belongs to the PIGV family.</text>
</comment>
<keyword evidence="13" id="KW-1185">Reference proteome</keyword>
<feature type="transmembrane region" description="Helical" evidence="11">
    <location>
        <begin position="36"/>
        <end position="59"/>
    </location>
</feature>
<dbReference type="GO" id="GO:0004376">
    <property type="term" value="F:GPI mannosyltransferase activity"/>
    <property type="evidence" value="ECO:0007669"/>
    <property type="project" value="InterPro"/>
</dbReference>
<feature type="transmembrane region" description="Helical" evidence="11">
    <location>
        <begin position="436"/>
        <end position="455"/>
    </location>
</feature>
<dbReference type="EMBL" id="AJWJ01000086">
    <property type="protein sequence ID" value="KAF2075775.1"/>
    <property type="molecule type" value="Genomic_DNA"/>
</dbReference>
<protein>
    <recommendedName>
        <fullName evidence="11">GPI mannosyltransferase 2</fullName>
        <ecNumber evidence="11">2.4.1.-</ecNumber>
    </recommendedName>
</protein>
<proteinExistence type="inferred from homology"/>
<evidence type="ECO:0000256" key="9">
    <source>
        <dbReference type="ARBA" id="ARBA00022989"/>
    </source>
</evidence>